<dbReference type="EMBL" id="WNYA01000004">
    <property type="protein sequence ID" value="KAG8577135.1"/>
    <property type="molecule type" value="Genomic_DNA"/>
</dbReference>
<dbReference type="PANTHER" id="PTHR13630">
    <property type="entry name" value="GAMMA-SECRETASE-ACTIVATING PROTEIN"/>
    <property type="match status" value="1"/>
</dbReference>
<dbReference type="Proteomes" id="UP000824782">
    <property type="component" value="Unassembled WGS sequence"/>
</dbReference>
<dbReference type="InterPro" id="IPR026172">
    <property type="entry name" value="GSAP_fam"/>
</dbReference>
<reference evidence="1" key="1">
    <citation type="thesis" date="2020" institute="ProQuest LLC" country="789 East Eisenhower Parkway, Ann Arbor, MI, USA">
        <title>Comparative Genomics and Chromosome Evolution.</title>
        <authorList>
            <person name="Mudd A.B."/>
        </authorList>
    </citation>
    <scope>NUCLEOTIDE SEQUENCE</scope>
    <source>
        <strain evidence="1">237g6f4</strain>
        <tissue evidence="1">Blood</tissue>
    </source>
</reference>
<gene>
    <name evidence="1" type="ORF">GDO81_010073</name>
</gene>
<evidence type="ECO:0000313" key="2">
    <source>
        <dbReference type="Proteomes" id="UP000824782"/>
    </source>
</evidence>
<comment type="caution">
    <text evidence="1">The sequence shown here is derived from an EMBL/GenBank/DDBJ whole genome shotgun (WGS) entry which is preliminary data.</text>
</comment>
<sequence length="261" mass="30318">RAGCVLHCLQFYPDGKFMFVFEIPLEIPIAGQGVSLLNLGYDPPEERGWERIVSQKLQVFTHKTGGVCLFYYQPSKILQEFTYMVAFLHKGCTKTFKGRTTITDPKNLKKVSFINIDSYVAVYLPDQFLHLINTRHPELMCYHLFLAAENSRISGMCCDCPLQTVLKTHVIEYCTGILFSVSINQTQLLKFLTESRQDYERLSVLHCFLLHLDLQQQKETELIEWICENMSTCLTFDPIQEFIIGKRLILWLFIAPDYFFA</sequence>
<feature type="non-terminal residue" evidence="1">
    <location>
        <position position="1"/>
    </location>
</feature>
<dbReference type="GO" id="GO:0005802">
    <property type="term" value="C:trans-Golgi network"/>
    <property type="evidence" value="ECO:0007669"/>
    <property type="project" value="TreeGrafter"/>
</dbReference>
<dbReference type="GO" id="GO:1902004">
    <property type="term" value="P:positive regulation of amyloid-beta formation"/>
    <property type="evidence" value="ECO:0007669"/>
    <property type="project" value="TreeGrafter"/>
</dbReference>
<protein>
    <submittedName>
        <fullName evidence="1">Uncharacterized protein</fullName>
    </submittedName>
</protein>
<dbReference type="AlphaFoldDB" id="A0AAV7BWP2"/>
<evidence type="ECO:0000313" key="1">
    <source>
        <dbReference type="EMBL" id="KAG8577135.1"/>
    </source>
</evidence>
<accession>A0AAV7BWP2</accession>
<organism evidence="1 2">
    <name type="scientific">Engystomops pustulosus</name>
    <name type="common">Tungara frog</name>
    <name type="synonym">Physalaemus pustulosus</name>
    <dbReference type="NCBI Taxonomy" id="76066"/>
    <lineage>
        <taxon>Eukaryota</taxon>
        <taxon>Metazoa</taxon>
        <taxon>Chordata</taxon>
        <taxon>Craniata</taxon>
        <taxon>Vertebrata</taxon>
        <taxon>Euteleostomi</taxon>
        <taxon>Amphibia</taxon>
        <taxon>Batrachia</taxon>
        <taxon>Anura</taxon>
        <taxon>Neobatrachia</taxon>
        <taxon>Hyloidea</taxon>
        <taxon>Leptodactylidae</taxon>
        <taxon>Leiuperinae</taxon>
        <taxon>Engystomops</taxon>
    </lineage>
</organism>
<name>A0AAV7BWP2_ENGPU</name>
<proteinExistence type="predicted"/>
<keyword evidence="2" id="KW-1185">Reference proteome</keyword>
<dbReference type="PANTHER" id="PTHR13630:SF1">
    <property type="entry name" value="GAMMA-SECRETASE-ACTIVATING PROTEIN"/>
    <property type="match status" value="1"/>
</dbReference>